<dbReference type="Proteomes" id="UP000320390">
    <property type="component" value="Chromosome"/>
</dbReference>
<name>A0A518EP99_9BACT</name>
<accession>A0A518EP99</accession>
<organism evidence="1 2">
    <name type="scientific">Saltatorellus ferox</name>
    <dbReference type="NCBI Taxonomy" id="2528018"/>
    <lineage>
        <taxon>Bacteria</taxon>
        <taxon>Pseudomonadati</taxon>
        <taxon>Planctomycetota</taxon>
        <taxon>Planctomycetia</taxon>
        <taxon>Planctomycetia incertae sedis</taxon>
        <taxon>Saltatorellus</taxon>
    </lineage>
</organism>
<protein>
    <recommendedName>
        <fullName evidence="3">Thioredoxin</fullName>
    </recommendedName>
</protein>
<gene>
    <name evidence="1" type="ORF">Poly30_14120</name>
</gene>
<dbReference type="AlphaFoldDB" id="A0A518EP99"/>
<evidence type="ECO:0008006" key="3">
    <source>
        <dbReference type="Google" id="ProtNLM"/>
    </source>
</evidence>
<proteinExistence type="predicted"/>
<keyword evidence="2" id="KW-1185">Reference proteome</keyword>
<reference evidence="1 2" key="1">
    <citation type="submission" date="2019-02" db="EMBL/GenBank/DDBJ databases">
        <title>Deep-cultivation of Planctomycetes and their phenomic and genomic characterization uncovers novel biology.</title>
        <authorList>
            <person name="Wiegand S."/>
            <person name="Jogler M."/>
            <person name="Boedeker C."/>
            <person name="Pinto D."/>
            <person name="Vollmers J."/>
            <person name="Rivas-Marin E."/>
            <person name="Kohn T."/>
            <person name="Peeters S.H."/>
            <person name="Heuer A."/>
            <person name="Rast P."/>
            <person name="Oberbeckmann S."/>
            <person name="Bunk B."/>
            <person name="Jeske O."/>
            <person name="Meyerdierks A."/>
            <person name="Storesund J.E."/>
            <person name="Kallscheuer N."/>
            <person name="Luecker S."/>
            <person name="Lage O.M."/>
            <person name="Pohl T."/>
            <person name="Merkel B.J."/>
            <person name="Hornburger P."/>
            <person name="Mueller R.-W."/>
            <person name="Bruemmer F."/>
            <person name="Labrenz M."/>
            <person name="Spormann A.M."/>
            <person name="Op den Camp H."/>
            <person name="Overmann J."/>
            <person name="Amann R."/>
            <person name="Jetten M.S.M."/>
            <person name="Mascher T."/>
            <person name="Medema M.H."/>
            <person name="Devos D.P."/>
            <person name="Kaster A.-K."/>
            <person name="Ovreas L."/>
            <person name="Rohde M."/>
            <person name="Galperin M.Y."/>
            <person name="Jogler C."/>
        </authorList>
    </citation>
    <scope>NUCLEOTIDE SEQUENCE [LARGE SCALE GENOMIC DNA]</scope>
    <source>
        <strain evidence="1 2">Poly30</strain>
    </source>
</reference>
<evidence type="ECO:0000313" key="1">
    <source>
        <dbReference type="EMBL" id="QDV05909.1"/>
    </source>
</evidence>
<dbReference type="EMBL" id="CP036434">
    <property type="protein sequence ID" value="QDV05909.1"/>
    <property type="molecule type" value="Genomic_DNA"/>
</dbReference>
<sequence length="64" mass="7107">MQAQLETFANTRSDLRIRKIELPRRGSEAGDQFQIRSIPHLVLFRGTDRVADGTPAVTAALNSL</sequence>
<evidence type="ECO:0000313" key="2">
    <source>
        <dbReference type="Proteomes" id="UP000320390"/>
    </source>
</evidence>